<reference evidence="2" key="1">
    <citation type="submission" date="2022-11" db="UniProtKB">
        <authorList>
            <consortium name="WormBaseParasite"/>
        </authorList>
    </citation>
    <scope>IDENTIFICATION</scope>
</reference>
<evidence type="ECO:0000313" key="1">
    <source>
        <dbReference type="Proteomes" id="UP000887562"/>
    </source>
</evidence>
<accession>A0A915EYB8</accession>
<organism evidence="1 2">
    <name type="scientific">Echinococcus canadensis</name>
    <dbReference type="NCBI Taxonomy" id="519352"/>
    <lineage>
        <taxon>Eukaryota</taxon>
        <taxon>Metazoa</taxon>
        <taxon>Spiralia</taxon>
        <taxon>Lophotrochozoa</taxon>
        <taxon>Platyhelminthes</taxon>
        <taxon>Cestoda</taxon>
        <taxon>Eucestoda</taxon>
        <taxon>Cyclophyllidea</taxon>
        <taxon>Taeniidae</taxon>
        <taxon>Echinococcus</taxon>
        <taxon>Echinococcus canadensis group</taxon>
    </lineage>
</organism>
<dbReference type="Proteomes" id="UP000887562">
    <property type="component" value="Unplaced"/>
</dbReference>
<proteinExistence type="predicted"/>
<keyword evidence="1" id="KW-1185">Reference proteome</keyword>
<dbReference type="AlphaFoldDB" id="A0A915EYB8"/>
<evidence type="ECO:0000313" key="2">
    <source>
        <dbReference type="WBParaSite" id="maker-E.canG7_contigs_9283-snap-gene-0.4-mRNA-1"/>
    </source>
</evidence>
<dbReference type="WBParaSite" id="maker-E.canG7_contigs_9283-snap-gene-0.4-mRNA-1">
    <property type="protein sequence ID" value="maker-E.canG7_contigs_9283-snap-gene-0.4-mRNA-1"/>
    <property type="gene ID" value="EcG7_09256"/>
</dbReference>
<sequence>IDLVQSGHWFLGLSVEVFSLTTIISDATRQLPTDVERVQVFEAHLAVQEMVHPTVSNIRCAFEHPDLRAYPHNRGLGHEASLVSSVMPTCTEGVCG</sequence>
<name>A0A915EYB8_9CEST</name>
<protein>
    <submittedName>
        <fullName evidence="2">Uncharacterized protein</fullName>
    </submittedName>
</protein>